<organism evidence="1 2">
    <name type="scientific">Candidatus Kerfeldbacteria bacterium RIFOXYB2_FULL_38_14</name>
    <dbReference type="NCBI Taxonomy" id="1798547"/>
    <lineage>
        <taxon>Bacteria</taxon>
        <taxon>Candidatus Kerfeldiibacteriota</taxon>
    </lineage>
</organism>
<proteinExistence type="predicted"/>
<evidence type="ECO:0000313" key="1">
    <source>
        <dbReference type="EMBL" id="OGY88333.1"/>
    </source>
</evidence>
<dbReference type="AlphaFoldDB" id="A0A1G2BGJ1"/>
<protein>
    <submittedName>
        <fullName evidence="1">Uncharacterized protein</fullName>
    </submittedName>
</protein>
<name>A0A1G2BGJ1_9BACT</name>
<comment type="caution">
    <text evidence="1">The sequence shown here is derived from an EMBL/GenBank/DDBJ whole genome shotgun (WGS) entry which is preliminary data.</text>
</comment>
<evidence type="ECO:0000313" key="2">
    <source>
        <dbReference type="Proteomes" id="UP000176420"/>
    </source>
</evidence>
<accession>A0A1G2BGJ1</accession>
<reference evidence="1 2" key="1">
    <citation type="journal article" date="2016" name="Nat. Commun.">
        <title>Thousands of microbial genomes shed light on interconnected biogeochemical processes in an aquifer system.</title>
        <authorList>
            <person name="Anantharaman K."/>
            <person name="Brown C.T."/>
            <person name="Hug L.A."/>
            <person name="Sharon I."/>
            <person name="Castelle C.J."/>
            <person name="Probst A.J."/>
            <person name="Thomas B.C."/>
            <person name="Singh A."/>
            <person name="Wilkins M.J."/>
            <person name="Karaoz U."/>
            <person name="Brodie E.L."/>
            <person name="Williams K.H."/>
            <person name="Hubbard S.S."/>
            <person name="Banfield J.F."/>
        </authorList>
    </citation>
    <scope>NUCLEOTIDE SEQUENCE [LARGE SCALE GENOMIC DNA]</scope>
</reference>
<dbReference type="EMBL" id="MHKI01000002">
    <property type="protein sequence ID" value="OGY88333.1"/>
    <property type="molecule type" value="Genomic_DNA"/>
</dbReference>
<sequence>MAISQGEVSRITGLIRVAKTSQEIGGFSANLKIIQKKLDLVPKNRKFSGEATIILQIAQRIFYQKETEHAFSLLNDVERKIDRLQDCYHG</sequence>
<gene>
    <name evidence="1" type="ORF">A2319_03375</name>
</gene>
<dbReference type="Proteomes" id="UP000176420">
    <property type="component" value="Unassembled WGS sequence"/>
</dbReference>